<organism evidence="2">
    <name type="scientific">Pyricularia oryzae (strain Y34)</name>
    <name type="common">Rice blast fungus</name>
    <name type="synonym">Magnaporthe oryzae</name>
    <dbReference type="NCBI Taxonomy" id="1143189"/>
    <lineage>
        <taxon>Eukaryota</taxon>
        <taxon>Fungi</taxon>
        <taxon>Dikarya</taxon>
        <taxon>Ascomycota</taxon>
        <taxon>Pezizomycotina</taxon>
        <taxon>Sordariomycetes</taxon>
        <taxon>Sordariomycetidae</taxon>
        <taxon>Magnaporthales</taxon>
        <taxon>Pyriculariaceae</taxon>
        <taxon>Pyricularia</taxon>
    </lineage>
</organism>
<feature type="domain" description="ARB-07466-like C-terminal" evidence="1">
    <location>
        <begin position="15"/>
        <end position="121"/>
    </location>
</feature>
<name>A0AA97PI28_PYRO3</name>
<dbReference type="InterPro" id="IPR058593">
    <property type="entry name" value="ARB_07466-like_C"/>
</dbReference>
<protein>
    <recommendedName>
        <fullName evidence="1">ARB-07466-like C-terminal domain-containing protein</fullName>
    </recommendedName>
</protein>
<sequence>VCLSSSECTSEGGKTIDGAGRIVEAWPGRIRRVYCARGCRCGEGSDHCCGKATDMMCSDAGDAATLAGREVAEWVVRNRDELRLSYVIWGQKIWHVKKDKEMGWDRWRTMEHREDVTQNHWPVASSVRFRGLLRASIDPRAQ</sequence>
<dbReference type="Pfam" id="PF26571">
    <property type="entry name" value="VldE"/>
    <property type="match status" value="1"/>
</dbReference>
<evidence type="ECO:0000313" key="2">
    <source>
        <dbReference type="EMBL" id="ELQ35303.1"/>
    </source>
</evidence>
<accession>A0AA97PI28</accession>
<proteinExistence type="predicted"/>
<gene>
    <name evidence="2" type="ORF">OOU_Y34scaffold00715g1</name>
</gene>
<dbReference type="Proteomes" id="UP000011086">
    <property type="component" value="Unassembled WGS sequence"/>
</dbReference>
<dbReference type="EMBL" id="JH793184">
    <property type="protein sequence ID" value="ELQ35303.1"/>
    <property type="molecule type" value="Genomic_DNA"/>
</dbReference>
<evidence type="ECO:0000259" key="1">
    <source>
        <dbReference type="Pfam" id="PF26571"/>
    </source>
</evidence>
<dbReference type="AlphaFoldDB" id="A0AA97PI28"/>
<reference evidence="2" key="1">
    <citation type="journal article" date="2012" name="PLoS Genet.">
        <title>Comparative analysis of the genomes of two field isolates of the rice blast fungus Magnaporthe oryzae.</title>
        <authorList>
            <person name="Xue M."/>
            <person name="Yang J."/>
            <person name="Li Z."/>
            <person name="Hu S."/>
            <person name="Yao N."/>
            <person name="Dean R.A."/>
            <person name="Zhao W."/>
            <person name="Shen M."/>
            <person name="Zhang H."/>
            <person name="Li C."/>
            <person name="Liu L."/>
            <person name="Cao L."/>
            <person name="Xu X."/>
            <person name="Xing Y."/>
            <person name="Hsiang T."/>
            <person name="Zhang Z."/>
            <person name="Xu J.R."/>
            <person name="Peng Y.L."/>
        </authorList>
    </citation>
    <scope>NUCLEOTIDE SEQUENCE</scope>
    <source>
        <strain evidence="2">Y34</strain>
    </source>
</reference>
<feature type="non-terminal residue" evidence="2">
    <location>
        <position position="1"/>
    </location>
</feature>